<dbReference type="Pfam" id="PF12255">
    <property type="entry name" value="TcdB_toxin_midC"/>
    <property type="match status" value="1"/>
</dbReference>
<evidence type="ECO:0000256" key="1">
    <source>
        <dbReference type="ARBA" id="ARBA00004613"/>
    </source>
</evidence>
<dbReference type="EMBL" id="CP089984">
    <property type="protein sequence ID" value="WXB16450.1"/>
    <property type="molecule type" value="Genomic_DNA"/>
</dbReference>
<evidence type="ECO:0000259" key="6">
    <source>
        <dbReference type="Pfam" id="PF12256"/>
    </source>
</evidence>
<sequence>MRDEEKKGAEPRAETTSPHDARSGGTAGAEPRGKDIVSVPAPPIPSLPKGGGALRGIGEKFAAAAATGTATMSVPIAISPGRNGMQPSIGLSYDSGGGNGPFGIGWSLSVPSIRRKTDKGLPLYADRSESDTFLLSGAEDLVPFLVEDAGGSWSRQVFTRDGMEVARYRPRVEGLFARIERWTNPTTGEVHWITVSKDNVTSLYGGSSQARIAHPDHPTQVFEWLLEATYDDRGNVVYYEYKQEDRANVPPEPFEQHRVAGPASPQRYLKRVHYGNRTPTLGSYLPLSKIIANTWLFEIVLDYGDHDAVAPTPAETTPWPYRKDPFSTYRASFEVRTYRLCRRVLMFHRFEELGPDPVLVRSTDFAYDEGPTVTYLRSVTQSGYLKKESAYEVASMPPLELDYQQPELHDRVELADPDTRRSLPGIIDGRTHRWVDLDGEGIAGLLSDEGGALFYRRNLGGAKLTRPRKLTTQPTTSALARGGQQLLDLESDGRLELVDFSGAVKGYSVRGADDRWHSFVPFKSLPNIDSNDRNVQFLDLNGDGFADILRTEGDRLVWYPSLGKDGFGAAVVIPLARDERKAPAVVFADAEQAIVVADMSGDGLSDIVRIRNGEVSYWPNLGYGRFGAKVTMARAPTFDKPGAFEPRRLRLFDVDGTGTTDIAYLGKNGVTLWFNQAGNQWSAARPLLQYLPTHDLASITVNDFLGTGTGTLVWFSSAPSDAPTRLRYIDLLGSKKPHVMIASRNNMGLQRKVAYATSTKFYLEDKANGVEWATRLAFPVHVIERVETYEAVTNTRLVTRYRYRHGFYDGPEREFRGFGLVEQFDAESYGTEGGPGLFLSGRNEIDTESHLPPIHTKTWFHTGAWKEHADIAAHFQKEYWAGDGAATVLPRTAFEGFIARDAVEEREAARALRGSVLRQEVYALDGGAKQRNPYTISERSYQVRRLQPADGAKHGVFLAHAREVVDYHYERNPLDPRVQHALTLEVDDYGTVLTAAAVGYPRRSSVSSAYPEQTRLLATVATNRVAHKDTETDWYRIGVPLEAASYELTGLDVPAGDQLLSFNAVASAVANAAEIPYEATPTPTAFQKRLLKKQRAIYYKDDLAGPLPFGGVESRALVHRSQGLTLTAGLVTSTYGARVTSDVLVVEGGYFAVAGDHWAPSAVPTYDAEHFYLVTKATEPFGNTSSVTYDAYSLLPIRANSSLTTPALDLVTLLANDYRVLQPWRVSDPNDNRAAVAFDALGMVIKTALMGKEGAGEGDTLEDPTTRFEYDLMAWKKGIGPVYSHGYAREEHGAANPRWQESYSYTAGHGREVLRKVQAEPEASGAPRWVGNGRTVFDNKGNPIKQYEPYFAPTGGYDAESDLAVSGVTSIFRYDALGRLIRTDFPNGTHSKVEFDSWHQASWDANDTVLDSAWYRSRVALPAGNPERRAAELTAAHANTPTVVHQDTLGRAFLTRADNGPKGIYDTRTALDIEGNVLKLTDARGNVALTQSYDLRGQAIRTVGAESGESVALFNIEGTAIRAWNSRNVTLRTAFDGVRRPTHVYVRVGAEAEFLAERTVYGEALPDSKPRNARGAIVRQYDSAGVVATLQRDFKGNTTEQRRRLALAYRTTADWSAIATLTDVAAIEAAAATLLNAEDFRTETTFDALNRATSATAPDGSVVKPKYNEANLLERVDVRVRGASTATPFVADVAYNAKGQRTSIVYSNRDFRTDYTYDPQTFRLTKQKTTRGSGGARLQDFSLTYDPVGNITQLDDDADASLYFSGAPPVAGGGKYTYEAIYRLATAEGREHPGQAMPSELDGPISSVPHPNDTQAMRRYSEQYEYDEVGNILEMVHAAGSSGTAGWTRRYQYAGESNKLLRTSLPGDPHAGPYSGIYEHDARGNMTKMPHLARIGWDYADRLQSAELGGGGKTYFVYDSSGQRVRKVWEKTATLRDERIYLGGYEIFRRSVGESVETERQTLHVMDDRRRVAMVETETVANAAPVANPVSRMRYQLGNQLDSACVEVTETGGIISYEEYHPFGTTSFHSADGALGVSAKRYRYTGKERDEETGLYDHGARYYAAWLGRWTSVDRKFSDGDNLFAYVRNNPIGRADPDGNQSVPVTVLEEKEQKSIPSEHEASYQESSSSGETSAQPTAAPRPAETKASPSEAARPNSRGPNTQGSASPPEGVYETKYSPIPLMRSRDTGSRALNFLLNDIFLPWRNTLAAAENTPFEILGTIDEELKNSRFQMEYQAAQDLMPLGRLHGIALEAPGALSYLSAHLSANIERFARSLPIIGVGAGGIGGGGRLGPKIPAAGQQLSEPVAAAAEEMVTLYHGHQVPLEGGKFSLEVAAALKRAGTPEPGIYFTTDIVRAATQYGGVGGYVTRTQVPRSIAEMMMQASPLPGVRRQVQYEWVARTFEQVDALNAAIETLPQMEALKAWLGLK</sequence>
<dbReference type="Pfam" id="PF03534">
    <property type="entry name" value="SpvB"/>
    <property type="match status" value="1"/>
</dbReference>
<dbReference type="PANTHER" id="PTHR32305">
    <property type="match status" value="1"/>
</dbReference>
<evidence type="ECO:0000313" key="7">
    <source>
        <dbReference type="EMBL" id="WXB16450.1"/>
    </source>
</evidence>
<keyword evidence="2" id="KW-0964">Secreted</keyword>
<comment type="subcellular location">
    <subcellularLocation>
        <location evidence="1">Secreted</location>
    </subcellularLocation>
</comment>
<reference evidence="7 8" key="1">
    <citation type="submission" date="2021-12" db="EMBL/GenBank/DDBJ databases">
        <title>Discovery of the Pendulisporaceae a myxobacterial family with distinct sporulation behavior and unique specialized metabolism.</title>
        <authorList>
            <person name="Garcia R."/>
            <person name="Popoff A."/>
            <person name="Bader C.D."/>
            <person name="Loehr J."/>
            <person name="Walesch S."/>
            <person name="Walt C."/>
            <person name="Boldt J."/>
            <person name="Bunk B."/>
            <person name="Haeckl F.J.F.P.J."/>
            <person name="Gunesch A.P."/>
            <person name="Birkelbach J."/>
            <person name="Nuebel U."/>
            <person name="Pietschmann T."/>
            <person name="Bach T."/>
            <person name="Mueller R."/>
        </authorList>
    </citation>
    <scope>NUCLEOTIDE SEQUENCE [LARGE SCALE GENOMIC DNA]</scope>
    <source>
        <strain evidence="7 8">MSr11954</strain>
    </source>
</reference>
<keyword evidence="3" id="KW-0843">Virulence</keyword>
<evidence type="ECO:0000256" key="2">
    <source>
        <dbReference type="ARBA" id="ARBA00022525"/>
    </source>
</evidence>
<keyword evidence="8" id="KW-1185">Reference proteome</keyword>
<dbReference type="InterPro" id="IPR022045">
    <property type="entry name" value="TcdB_toxin_mid/N"/>
</dbReference>
<evidence type="ECO:0000259" key="5">
    <source>
        <dbReference type="Pfam" id="PF12255"/>
    </source>
</evidence>
<dbReference type="Proteomes" id="UP001370348">
    <property type="component" value="Chromosome"/>
</dbReference>
<evidence type="ECO:0000256" key="4">
    <source>
        <dbReference type="SAM" id="MobiDB-lite"/>
    </source>
</evidence>
<dbReference type="PANTHER" id="PTHR32305:SF15">
    <property type="entry name" value="PROTEIN RHSA-RELATED"/>
    <property type="match status" value="1"/>
</dbReference>
<dbReference type="InterPro" id="IPR050708">
    <property type="entry name" value="T6SS_VgrG/RHS"/>
</dbReference>
<protein>
    <submittedName>
        <fullName evidence="7">Toxin</fullName>
    </submittedName>
</protein>
<dbReference type="InterPro" id="IPR003284">
    <property type="entry name" value="Sal_SpvB"/>
</dbReference>
<dbReference type="InterPro" id="IPR022385">
    <property type="entry name" value="Rhs_assc_core"/>
</dbReference>
<dbReference type="SUPFAM" id="SSF69318">
    <property type="entry name" value="Integrin alpha N-terminal domain"/>
    <property type="match status" value="1"/>
</dbReference>
<accession>A0ABZ2M1I8</accession>
<evidence type="ECO:0000256" key="3">
    <source>
        <dbReference type="ARBA" id="ARBA00023026"/>
    </source>
</evidence>
<dbReference type="InterPro" id="IPR028994">
    <property type="entry name" value="Integrin_alpha_N"/>
</dbReference>
<feature type="domain" description="Insecticide toxin TcdB middle/C-terminal" evidence="5">
    <location>
        <begin position="908"/>
        <end position="1023"/>
    </location>
</feature>
<evidence type="ECO:0000313" key="8">
    <source>
        <dbReference type="Proteomes" id="UP001370348"/>
    </source>
</evidence>
<dbReference type="PRINTS" id="PR01341">
    <property type="entry name" value="SALSPVBPROT"/>
</dbReference>
<name>A0ABZ2M1I8_9BACT</name>
<dbReference type="NCBIfam" id="TIGR03696">
    <property type="entry name" value="Rhs_assc_core"/>
    <property type="match status" value="1"/>
</dbReference>
<dbReference type="Pfam" id="PF12256">
    <property type="entry name" value="TcdB_toxin_midN"/>
    <property type="match status" value="1"/>
</dbReference>
<feature type="compositionally biased region" description="Low complexity" evidence="4">
    <location>
        <begin position="2124"/>
        <end position="2134"/>
    </location>
</feature>
<feature type="compositionally biased region" description="Basic and acidic residues" evidence="4">
    <location>
        <begin position="1"/>
        <end position="22"/>
    </location>
</feature>
<feature type="domain" description="Insecticide toxin TcdB middle/N-terminal" evidence="6">
    <location>
        <begin position="699"/>
        <end position="832"/>
    </location>
</feature>
<dbReference type="InterPro" id="IPR022044">
    <property type="entry name" value="TcdB_toxin_mid/C"/>
</dbReference>
<organism evidence="7 8">
    <name type="scientific">Pendulispora albinea</name>
    <dbReference type="NCBI Taxonomy" id="2741071"/>
    <lineage>
        <taxon>Bacteria</taxon>
        <taxon>Pseudomonadati</taxon>
        <taxon>Myxococcota</taxon>
        <taxon>Myxococcia</taxon>
        <taxon>Myxococcales</taxon>
        <taxon>Sorangiineae</taxon>
        <taxon>Pendulisporaceae</taxon>
        <taxon>Pendulispora</taxon>
    </lineage>
</organism>
<proteinExistence type="predicted"/>
<feature type="region of interest" description="Disordered" evidence="4">
    <location>
        <begin position="1"/>
        <end position="52"/>
    </location>
</feature>
<dbReference type="Gene3D" id="2.180.10.10">
    <property type="entry name" value="RHS repeat-associated core"/>
    <property type="match status" value="2"/>
</dbReference>
<gene>
    <name evidence="7" type="ORF">LZC94_04035</name>
</gene>
<dbReference type="RefSeq" id="WP_394826074.1">
    <property type="nucleotide sequence ID" value="NZ_CP089984.1"/>
</dbReference>
<feature type="region of interest" description="Disordered" evidence="4">
    <location>
        <begin position="2110"/>
        <end position="2174"/>
    </location>
</feature>
<feature type="compositionally biased region" description="Basic and acidic residues" evidence="4">
    <location>
        <begin position="2110"/>
        <end position="2123"/>
    </location>
</feature>